<evidence type="ECO:0000313" key="3">
    <source>
        <dbReference type="Proteomes" id="UP001303046"/>
    </source>
</evidence>
<sequence>MPLCLNFVDLKKAFDSVQAVAVMVAMDNQVKKTGNTRLRAHYFNTKALPALIYASGTWVLRKQEENARFDEIIKRKRQDHSNNRATGYNSLPVDNGKHSNKRNATGPSHERRLKPWSSTIATHYNMSALVRMIS</sequence>
<accession>A0ABR1DPW7</accession>
<evidence type="ECO:0000256" key="1">
    <source>
        <dbReference type="SAM" id="MobiDB-lite"/>
    </source>
</evidence>
<protein>
    <recommendedName>
        <fullName evidence="4">Reverse transcriptase domain-containing protein</fullName>
    </recommendedName>
</protein>
<organism evidence="2 3">
    <name type="scientific">Necator americanus</name>
    <name type="common">Human hookworm</name>
    <dbReference type="NCBI Taxonomy" id="51031"/>
    <lineage>
        <taxon>Eukaryota</taxon>
        <taxon>Metazoa</taxon>
        <taxon>Ecdysozoa</taxon>
        <taxon>Nematoda</taxon>
        <taxon>Chromadorea</taxon>
        <taxon>Rhabditida</taxon>
        <taxon>Rhabditina</taxon>
        <taxon>Rhabditomorpha</taxon>
        <taxon>Strongyloidea</taxon>
        <taxon>Ancylostomatidae</taxon>
        <taxon>Bunostominae</taxon>
        <taxon>Necator</taxon>
    </lineage>
</organism>
<gene>
    <name evidence="2" type="primary">Necator_chrIV.g17028</name>
    <name evidence="2" type="ORF">RB195_003730</name>
</gene>
<keyword evidence="3" id="KW-1185">Reference proteome</keyword>
<evidence type="ECO:0008006" key="4">
    <source>
        <dbReference type="Google" id="ProtNLM"/>
    </source>
</evidence>
<reference evidence="2 3" key="1">
    <citation type="submission" date="2023-08" db="EMBL/GenBank/DDBJ databases">
        <title>A Necator americanus chromosomal reference genome.</title>
        <authorList>
            <person name="Ilik V."/>
            <person name="Petrzelkova K.J."/>
            <person name="Pardy F."/>
            <person name="Fuh T."/>
            <person name="Niatou-Singa F.S."/>
            <person name="Gouil Q."/>
            <person name="Baker L."/>
            <person name="Ritchie M.E."/>
            <person name="Jex A.R."/>
            <person name="Gazzola D."/>
            <person name="Li H."/>
            <person name="Toshio Fujiwara R."/>
            <person name="Zhan B."/>
            <person name="Aroian R.V."/>
            <person name="Pafco B."/>
            <person name="Schwarz E.M."/>
        </authorList>
    </citation>
    <scope>NUCLEOTIDE SEQUENCE [LARGE SCALE GENOMIC DNA]</scope>
    <source>
        <strain evidence="2 3">Aroian</strain>
        <tissue evidence="2">Whole animal</tissue>
    </source>
</reference>
<comment type="caution">
    <text evidence="2">The sequence shown here is derived from an EMBL/GenBank/DDBJ whole genome shotgun (WGS) entry which is preliminary data.</text>
</comment>
<feature type="region of interest" description="Disordered" evidence="1">
    <location>
        <begin position="73"/>
        <end position="113"/>
    </location>
</feature>
<evidence type="ECO:0000313" key="2">
    <source>
        <dbReference type="EMBL" id="KAK6752479.1"/>
    </source>
</evidence>
<proteinExistence type="predicted"/>
<name>A0ABR1DPW7_NECAM</name>
<dbReference type="Proteomes" id="UP001303046">
    <property type="component" value="Unassembled WGS sequence"/>
</dbReference>
<dbReference type="EMBL" id="JAVFWL010000004">
    <property type="protein sequence ID" value="KAK6752479.1"/>
    <property type="molecule type" value="Genomic_DNA"/>
</dbReference>